<dbReference type="AlphaFoldDB" id="A0A177BY96"/>
<evidence type="ECO:0000313" key="2">
    <source>
        <dbReference type="Proteomes" id="UP000077069"/>
    </source>
</evidence>
<dbReference type="Proteomes" id="UP000077069">
    <property type="component" value="Unassembled WGS sequence"/>
</dbReference>
<evidence type="ECO:0008006" key="3">
    <source>
        <dbReference type="Google" id="ProtNLM"/>
    </source>
</evidence>
<organism evidence="1 2">
    <name type="scientific">Paraphaeosphaeria sporulosa</name>
    <dbReference type="NCBI Taxonomy" id="1460663"/>
    <lineage>
        <taxon>Eukaryota</taxon>
        <taxon>Fungi</taxon>
        <taxon>Dikarya</taxon>
        <taxon>Ascomycota</taxon>
        <taxon>Pezizomycotina</taxon>
        <taxon>Dothideomycetes</taxon>
        <taxon>Pleosporomycetidae</taxon>
        <taxon>Pleosporales</taxon>
        <taxon>Massarineae</taxon>
        <taxon>Didymosphaeriaceae</taxon>
        <taxon>Paraphaeosphaeria</taxon>
    </lineage>
</organism>
<evidence type="ECO:0000313" key="1">
    <source>
        <dbReference type="EMBL" id="OAF99299.1"/>
    </source>
</evidence>
<accession>A0A177BY96</accession>
<proteinExistence type="predicted"/>
<dbReference type="RefSeq" id="XP_018029665.1">
    <property type="nucleotide sequence ID" value="XM_018173458.1"/>
</dbReference>
<sequence length="114" mass="13027">LQLPPELLLELSDFLPVDGILALKLTHSILNNTLPAIPRLRNRTLDRCARFAIERHRTLPDEDRQQRRCMLCKKTYPKSQFSSSSSPACLSLAFDQDGPRPEVVELPDSFCAWH</sequence>
<gene>
    <name evidence="1" type="ORF">CC84DRAFT_1049726</name>
</gene>
<dbReference type="OrthoDB" id="3939900at2759"/>
<protein>
    <recommendedName>
        <fullName evidence="3">F-box domain-containing protein</fullName>
    </recommendedName>
</protein>
<feature type="non-terminal residue" evidence="1">
    <location>
        <position position="1"/>
    </location>
</feature>
<reference evidence="1 2" key="1">
    <citation type="submission" date="2016-05" db="EMBL/GenBank/DDBJ databases">
        <title>Comparative analysis of secretome profiles of manganese(II)-oxidizing ascomycete fungi.</title>
        <authorList>
            <consortium name="DOE Joint Genome Institute"/>
            <person name="Zeiner C.A."/>
            <person name="Purvine S.O."/>
            <person name="Zink E.M."/>
            <person name="Wu S."/>
            <person name="Pasa-Tolic L."/>
            <person name="Chaput D.L."/>
            <person name="Haridas S."/>
            <person name="Grigoriev I.V."/>
            <person name="Santelli C.M."/>
            <person name="Hansel C.M."/>
        </authorList>
    </citation>
    <scope>NUCLEOTIDE SEQUENCE [LARGE SCALE GENOMIC DNA]</scope>
    <source>
        <strain evidence="1 2">AP3s5-JAC2a</strain>
    </source>
</reference>
<name>A0A177BY96_9PLEO</name>
<dbReference type="EMBL" id="KV441562">
    <property type="protein sequence ID" value="OAF99299.1"/>
    <property type="molecule type" value="Genomic_DNA"/>
</dbReference>
<feature type="non-terminal residue" evidence="1">
    <location>
        <position position="114"/>
    </location>
</feature>
<dbReference type="GeneID" id="28756944"/>
<keyword evidence="2" id="KW-1185">Reference proteome</keyword>
<dbReference type="InParanoid" id="A0A177BY96"/>